<name>A0A177TNZ5_9BASI</name>
<reference evidence="1" key="1">
    <citation type="submission" date="2016-04" db="EMBL/GenBank/DDBJ databases">
        <authorList>
            <person name="Nguyen H.D."/>
            <person name="Samba Siva P."/>
            <person name="Cullis J."/>
            <person name="Levesque C.A."/>
            <person name="Hambleton S."/>
        </authorList>
    </citation>
    <scope>NUCLEOTIDE SEQUENCE</scope>
    <source>
        <strain evidence="1">DAOMC 236416</strain>
    </source>
</reference>
<protein>
    <submittedName>
        <fullName evidence="1">Uncharacterized protein</fullName>
    </submittedName>
</protein>
<comment type="caution">
    <text evidence="1">The sequence shown here is derived from an EMBL/GenBank/DDBJ whole genome shotgun (WGS) entry which is preliminary data.</text>
</comment>
<accession>A0A177TNZ5</accession>
<sequence>MVHYCPDTNPSIASCTTRLSTLIPLLLRPAIRLAWLCFRSFALPHCSSSHSPLNVHRMRHLPRSRARAD</sequence>
<evidence type="ECO:0000313" key="2">
    <source>
        <dbReference type="Proteomes" id="UP000077521"/>
    </source>
</evidence>
<dbReference type="AlphaFoldDB" id="A0A177TNZ5"/>
<reference evidence="1" key="2">
    <citation type="journal article" date="2019" name="IMA Fungus">
        <title>Genome sequencing and comparison of five Tilletia species to identify candidate genes for the detection of regulated species infecting wheat.</title>
        <authorList>
            <person name="Nguyen H.D.T."/>
            <person name="Sultana T."/>
            <person name="Kesanakurti P."/>
            <person name="Hambleton S."/>
        </authorList>
    </citation>
    <scope>NUCLEOTIDE SEQUENCE</scope>
    <source>
        <strain evidence="1">DAOMC 236416</strain>
    </source>
</reference>
<proteinExistence type="predicted"/>
<gene>
    <name evidence="1" type="ORF">A4X13_0g20</name>
</gene>
<evidence type="ECO:0000313" key="1">
    <source>
        <dbReference type="EMBL" id="KAE8260911.1"/>
    </source>
</evidence>
<organism evidence="1 2">
    <name type="scientific">Tilletia indica</name>
    <dbReference type="NCBI Taxonomy" id="43049"/>
    <lineage>
        <taxon>Eukaryota</taxon>
        <taxon>Fungi</taxon>
        <taxon>Dikarya</taxon>
        <taxon>Basidiomycota</taxon>
        <taxon>Ustilaginomycotina</taxon>
        <taxon>Exobasidiomycetes</taxon>
        <taxon>Tilletiales</taxon>
        <taxon>Tilletiaceae</taxon>
        <taxon>Tilletia</taxon>
    </lineage>
</organism>
<keyword evidence="2" id="KW-1185">Reference proteome</keyword>
<dbReference type="EMBL" id="LWDF02000001">
    <property type="protein sequence ID" value="KAE8260911.1"/>
    <property type="molecule type" value="Genomic_DNA"/>
</dbReference>
<dbReference type="Proteomes" id="UP000077521">
    <property type="component" value="Unassembled WGS sequence"/>
</dbReference>